<dbReference type="InterPro" id="IPR032466">
    <property type="entry name" value="Metal_Hydrolase"/>
</dbReference>
<dbReference type="Proteomes" id="UP001519328">
    <property type="component" value="Unassembled WGS sequence"/>
</dbReference>
<dbReference type="PANTHER" id="PTHR22642">
    <property type="entry name" value="IMIDAZOLONEPROPIONASE"/>
    <property type="match status" value="1"/>
</dbReference>
<dbReference type="Gene3D" id="3.10.310.70">
    <property type="match status" value="1"/>
</dbReference>
<dbReference type="Pfam" id="PF07969">
    <property type="entry name" value="Amidohydro_3"/>
    <property type="match status" value="1"/>
</dbReference>
<dbReference type="EMBL" id="JAGGKK010000002">
    <property type="protein sequence ID" value="MBP1947810.1"/>
    <property type="molecule type" value="Genomic_DNA"/>
</dbReference>
<dbReference type="PANTHER" id="PTHR22642:SF2">
    <property type="entry name" value="PROTEIN LONG AFTER FAR-RED 3"/>
    <property type="match status" value="1"/>
</dbReference>
<evidence type="ECO:0000313" key="2">
    <source>
        <dbReference type="EMBL" id="MBP1947810.1"/>
    </source>
</evidence>
<dbReference type="SUPFAM" id="SSF51338">
    <property type="entry name" value="Composite domain of metallo-dependent hydrolases"/>
    <property type="match status" value="1"/>
</dbReference>
<sequence>MGRLWFGGSVYTMENEGDAVEAVYTEDGIIKAVGTYERLYHDFYDKIDNEVNLKGKTMLPGFVDSHMHIIGHGEKLLHLDLSQMKSPEEIKEALLNRTANLSEGEWLIGEGWNENQWDNPEIISKKELDEICPDNPMMLTRVCRHALLANTKAMDISYINDQTPDPQGGIIVRDDNGDTTGLFLDTAQELIKQAMPDVSQEFLQQLIKIAVDDLLAKGLVGGHSEDLNYYGGFLKTYNAFLNAINGNAKKFKAHLLVHHEVMEDMINQNLGYLDGTEYVELGAVKIFSDGALGGRTAWLTQEYTDDPENYGVAIHNSDYLEEIVRSARAHGLPIAVHAIGDQAVDEITKLIKKYPLQNGARDRIIHGQILNDFSLKMLQELPVVVDIQPAFVSSDFPWALDRLGEDRIKLAYAWKTMLDSGVLCAGSSDAPIEDANPLQGIQAAMLRKSYYDGEVYQPKERLSLFESVRLYTVGSASAITQENKRGLIIDGYSADFTILEEDIFQVDPEHIHEIEVAMTVIDGDIVYNNNAG</sequence>
<dbReference type="InterPro" id="IPR013108">
    <property type="entry name" value="Amidohydro_3"/>
</dbReference>
<dbReference type="InterPro" id="IPR011059">
    <property type="entry name" value="Metal-dep_hydrolase_composite"/>
</dbReference>
<gene>
    <name evidence="2" type="ORF">J2Z82_000736</name>
</gene>
<comment type="caution">
    <text evidence="2">The sequence shown here is derived from an EMBL/GenBank/DDBJ whole genome shotgun (WGS) entry which is preliminary data.</text>
</comment>
<evidence type="ECO:0000259" key="1">
    <source>
        <dbReference type="Pfam" id="PF07969"/>
    </source>
</evidence>
<protein>
    <submittedName>
        <fullName evidence="2">Amidohydrolase YtcJ</fullName>
    </submittedName>
</protein>
<name>A0ABS4HA79_9BACI</name>
<accession>A0ABS4HA79</accession>
<dbReference type="SUPFAM" id="SSF51556">
    <property type="entry name" value="Metallo-dependent hydrolases"/>
    <property type="match status" value="1"/>
</dbReference>
<keyword evidence="3" id="KW-1185">Reference proteome</keyword>
<organism evidence="2 3">
    <name type="scientific">Virgibacillus litoralis</name>
    <dbReference type="NCBI Taxonomy" id="578221"/>
    <lineage>
        <taxon>Bacteria</taxon>
        <taxon>Bacillati</taxon>
        <taxon>Bacillota</taxon>
        <taxon>Bacilli</taxon>
        <taxon>Bacillales</taxon>
        <taxon>Bacillaceae</taxon>
        <taxon>Virgibacillus</taxon>
    </lineage>
</organism>
<feature type="domain" description="Amidohydrolase 3" evidence="1">
    <location>
        <begin position="50"/>
        <end position="527"/>
    </location>
</feature>
<reference evidence="2 3" key="1">
    <citation type="submission" date="2021-03" db="EMBL/GenBank/DDBJ databases">
        <title>Genomic Encyclopedia of Type Strains, Phase IV (KMG-IV): sequencing the most valuable type-strain genomes for metagenomic binning, comparative biology and taxonomic classification.</title>
        <authorList>
            <person name="Goeker M."/>
        </authorList>
    </citation>
    <scope>NUCLEOTIDE SEQUENCE [LARGE SCALE GENOMIC DNA]</scope>
    <source>
        <strain evidence="2 3">DSM 21085</strain>
    </source>
</reference>
<dbReference type="InterPro" id="IPR033932">
    <property type="entry name" value="YtcJ-like"/>
</dbReference>
<dbReference type="CDD" id="cd01300">
    <property type="entry name" value="YtcJ_like"/>
    <property type="match status" value="1"/>
</dbReference>
<dbReference type="RefSeq" id="WP_209479413.1">
    <property type="nucleotide sequence ID" value="NZ_JAGGKK010000002.1"/>
</dbReference>
<proteinExistence type="predicted"/>
<dbReference type="Gene3D" id="2.30.40.10">
    <property type="entry name" value="Urease, subunit C, domain 1"/>
    <property type="match status" value="1"/>
</dbReference>
<dbReference type="Gene3D" id="3.20.20.140">
    <property type="entry name" value="Metal-dependent hydrolases"/>
    <property type="match status" value="1"/>
</dbReference>
<evidence type="ECO:0000313" key="3">
    <source>
        <dbReference type="Proteomes" id="UP001519328"/>
    </source>
</evidence>